<dbReference type="Pfam" id="PF04963">
    <property type="entry name" value="Sigma54_CBD"/>
    <property type="match status" value="1"/>
</dbReference>
<dbReference type="Pfam" id="PF04552">
    <property type="entry name" value="Sigma54_DBD"/>
    <property type="match status" value="1"/>
</dbReference>
<dbReference type="Pfam" id="PF00309">
    <property type="entry name" value="Sigma54_AID"/>
    <property type="match status" value="1"/>
</dbReference>
<name>A0A1I1NBH3_9CLOT</name>
<keyword evidence="6" id="KW-0731">Sigma factor</keyword>
<gene>
    <name evidence="11" type="ORF">SAMN05421842_11468</name>
</gene>
<feature type="domain" description="RNA polymerase sigma factor 54 DNA-binding" evidence="9">
    <location>
        <begin position="300"/>
        <end position="458"/>
    </location>
</feature>
<evidence type="ECO:0000256" key="3">
    <source>
        <dbReference type="ARBA" id="ARBA00022679"/>
    </source>
</evidence>
<keyword evidence="7" id="KW-0238">DNA-binding</keyword>
<dbReference type="PROSITE" id="PS50044">
    <property type="entry name" value="SIGMA54_3"/>
    <property type="match status" value="1"/>
</dbReference>
<keyword evidence="12" id="KW-1185">Reference proteome</keyword>
<keyword evidence="3" id="KW-0808">Transferase</keyword>
<dbReference type="GO" id="GO:0016779">
    <property type="term" value="F:nucleotidyltransferase activity"/>
    <property type="evidence" value="ECO:0007669"/>
    <property type="project" value="UniProtKB-KW"/>
</dbReference>
<organism evidence="11 12">
    <name type="scientific">Clostridium uliginosum</name>
    <dbReference type="NCBI Taxonomy" id="119641"/>
    <lineage>
        <taxon>Bacteria</taxon>
        <taxon>Bacillati</taxon>
        <taxon>Bacillota</taxon>
        <taxon>Clostridia</taxon>
        <taxon>Eubacteriales</taxon>
        <taxon>Clostridiaceae</taxon>
        <taxon>Clostridium</taxon>
    </lineage>
</organism>
<dbReference type="EMBL" id="FOMG01000014">
    <property type="protein sequence ID" value="SFC94602.1"/>
    <property type="molecule type" value="Genomic_DNA"/>
</dbReference>
<dbReference type="InterPro" id="IPR007634">
    <property type="entry name" value="RNA_pol_sigma_54_DNA-bd"/>
</dbReference>
<evidence type="ECO:0000256" key="6">
    <source>
        <dbReference type="ARBA" id="ARBA00023082"/>
    </source>
</evidence>
<evidence type="ECO:0000256" key="8">
    <source>
        <dbReference type="ARBA" id="ARBA00023163"/>
    </source>
</evidence>
<dbReference type="GO" id="GO:0000428">
    <property type="term" value="C:DNA-directed RNA polymerase complex"/>
    <property type="evidence" value="ECO:0007669"/>
    <property type="project" value="UniProtKB-KW"/>
</dbReference>
<proteinExistence type="inferred from homology"/>
<sequence length="460" mass="53860">MNLDYGMKMTQDQKLVLTYNMQQSIKLLQMSMHDLREYIDNEYSENPILEIHESEKMPDNTNSQDKYDYKKLIKELESNNYKNETDNNYVNKENDVSPWNYIEKTKSLNEYLQEQLIEINMDPYTVAISKYIIESLDHKGYLEISTNEISNELNISEEKVQQALDVVQDLEPYGIGARNIKECLMIQASKLNILDDTMEKIIFNHLEDIADNKYKIVGETINISPREAQKYGDLIKKLEPKPSRGFYTGEEVSYIIPDAEIKKVENEYFILMNESVLPRLMINKAYKEVLKKDADTQTTTYVKEKIDKAMFLIKSIEQRKNTLYNVLKCLLDKQRDFFEKGYEYIKPLTLKEVAEIIGMHESTVSRAIKDKYVLTSYGTIKIKKLFSSSVSLNNEEDMTTDKIKCEIKKIIEQEDKEKPLSDQIISSMLCEHNINISRRTVAKYREELGIKSSSKRKRII</sequence>
<comment type="similarity">
    <text evidence="1">Belongs to the sigma-54 factor family.</text>
</comment>
<protein>
    <submittedName>
        <fullName evidence="11">RNA polymerase sigma-54 factor</fullName>
    </submittedName>
</protein>
<dbReference type="Proteomes" id="UP000199263">
    <property type="component" value="Unassembled WGS sequence"/>
</dbReference>
<dbReference type="PANTHER" id="PTHR32248">
    <property type="entry name" value="RNA POLYMERASE SIGMA-54 FACTOR"/>
    <property type="match status" value="1"/>
</dbReference>
<dbReference type="PROSITE" id="PS00718">
    <property type="entry name" value="SIGMA54_2"/>
    <property type="match status" value="1"/>
</dbReference>
<dbReference type="OrthoDB" id="9814402at2"/>
<dbReference type="PANTHER" id="PTHR32248:SF4">
    <property type="entry name" value="RNA POLYMERASE SIGMA-54 FACTOR"/>
    <property type="match status" value="1"/>
</dbReference>
<dbReference type="GO" id="GO:0003677">
    <property type="term" value="F:DNA binding"/>
    <property type="evidence" value="ECO:0007669"/>
    <property type="project" value="UniProtKB-KW"/>
</dbReference>
<dbReference type="InterPro" id="IPR038709">
    <property type="entry name" value="RpoN_core-bd_sf"/>
</dbReference>
<dbReference type="PRINTS" id="PR00045">
    <property type="entry name" value="SIGMA54FCT"/>
</dbReference>
<dbReference type="GO" id="GO:0016987">
    <property type="term" value="F:sigma factor activity"/>
    <property type="evidence" value="ECO:0007669"/>
    <property type="project" value="UniProtKB-KW"/>
</dbReference>
<evidence type="ECO:0000259" key="10">
    <source>
        <dbReference type="Pfam" id="PF04963"/>
    </source>
</evidence>
<evidence type="ECO:0000313" key="11">
    <source>
        <dbReference type="EMBL" id="SFC94602.1"/>
    </source>
</evidence>
<dbReference type="PROSITE" id="PS00717">
    <property type="entry name" value="SIGMA54_1"/>
    <property type="match status" value="1"/>
</dbReference>
<dbReference type="Gene3D" id="1.10.10.60">
    <property type="entry name" value="Homeodomain-like"/>
    <property type="match status" value="1"/>
</dbReference>
<evidence type="ECO:0000256" key="2">
    <source>
        <dbReference type="ARBA" id="ARBA00022478"/>
    </source>
</evidence>
<dbReference type="PIRSF" id="PIRSF000774">
    <property type="entry name" value="RpoN"/>
    <property type="match status" value="1"/>
</dbReference>
<evidence type="ECO:0000259" key="9">
    <source>
        <dbReference type="Pfam" id="PF04552"/>
    </source>
</evidence>
<evidence type="ECO:0000313" key="12">
    <source>
        <dbReference type="Proteomes" id="UP000199263"/>
    </source>
</evidence>
<evidence type="ECO:0000256" key="4">
    <source>
        <dbReference type="ARBA" id="ARBA00022695"/>
    </source>
</evidence>
<keyword evidence="8" id="KW-0804">Transcription</keyword>
<evidence type="ECO:0000256" key="1">
    <source>
        <dbReference type="ARBA" id="ARBA00008798"/>
    </source>
</evidence>
<keyword evidence="2" id="KW-0240">DNA-directed RNA polymerase</keyword>
<dbReference type="NCBIfam" id="TIGR02395">
    <property type="entry name" value="rpoN_sigma"/>
    <property type="match status" value="1"/>
</dbReference>
<dbReference type="GO" id="GO:0001216">
    <property type="term" value="F:DNA-binding transcription activator activity"/>
    <property type="evidence" value="ECO:0007669"/>
    <property type="project" value="InterPro"/>
</dbReference>
<feature type="domain" description="RNA polymerase sigma factor 54 core-binding" evidence="10">
    <location>
        <begin position="100"/>
        <end position="286"/>
    </location>
</feature>
<evidence type="ECO:0000256" key="5">
    <source>
        <dbReference type="ARBA" id="ARBA00023015"/>
    </source>
</evidence>
<dbReference type="InterPro" id="IPR000394">
    <property type="entry name" value="RNA_pol_sigma_54"/>
</dbReference>
<dbReference type="RefSeq" id="WP_090091560.1">
    <property type="nucleotide sequence ID" value="NZ_FOMG01000014.1"/>
</dbReference>
<accession>A0A1I1NBH3</accession>
<dbReference type="AlphaFoldDB" id="A0A1I1NBH3"/>
<dbReference type="InterPro" id="IPR007046">
    <property type="entry name" value="RNA_pol_sigma_54_core-bd"/>
</dbReference>
<keyword evidence="5" id="KW-0805">Transcription regulation</keyword>
<dbReference type="Gene3D" id="1.10.10.1330">
    <property type="entry name" value="RNA polymerase sigma-54 factor, core-binding domain"/>
    <property type="match status" value="1"/>
</dbReference>
<evidence type="ECO:0000256" key="7">
    <source>
        <dbReference type="ARBA" id="ARBA00023125"/>
    </source>
</evidence>
<reference evidence="11 12" key="1">
    <citation type="submission" date="2016-10" db="EMBL/GenBank/DDBJ databases">
        <authorList>
            <person name="de Groot N.N."/>
        </authorList>
    </citation>
    <scope>NUCLEOTIDE SEQUENCE [LARGE SCALE GENOMIC DNA]</scope>
    <source>
        <strain evidence="11 12">DSM 12992</strain>
    </source>
</reference>
<dbReference type="GO" id="GO:0006352">
    <property type="term" value="P:DNA-templated transcription initiation"/>
    <property type="evidence" value="ECO:0007669"/>
    <property type="project" value="InterPro"/>
</dbReference>
<dbReference type="STRING" id="119641.SAMN05421842_11468"/>
<keyword evidence="4" id="KW-0548">Nucleotidyltransferase</keyword>